<comment type="caution">
    <text evidence="1">The sequence shown here is derived from an EMBL/GenBank/DDBJ whole genome shotgun (WGS) entry which is preliminary data.</text>
</comment>
<name>A0ABT1UGY3_9GAMM</name>
<evidence type="ECO:0000313" key="1">
    <source>
        <dbReference type="EMBL" id="MCQ8181301.1"/>
    </source>
</evidence>
<dbReference type="EMBL" id="JANIBM010000008">
    <property type="protein sequence ID" value="MCQ8181301.1"/>
    <property type="molecule type" value="Genomic_DNA"/>
</dbReference>
<keyword evidence="2" id="KW-1185">Reference proteome</keyword>
<reference evidence="1 2" key="1">
    <citation type="submission" date="2022-07" db="EMBL/GenBank/DDBJ databases">
        <title>Methylomonas rivi sp. nov., Methylomonas rosea sp. nov., Methylomonas aureus sp. nov. and Methylomonas subterranea sp. nov., four novel methanotrophs isolated from a freshwater creek and the deep terrestrial subsurface.</title>
        <authorList>
            <person name="Abin C."/>
            <person name="Sankaranarayanan K."/>
            <person name="Garner C."/>
            <person name="Sindelar R."/>
            <person name="Kotary K."/>
            <person name="Garner R."/>
            <person name="Barclay S."/>
            <person name="Lawson P."/>
            <person name="Krumholz L."/>
        </authorList>
    </citation>
    <scope>NUCLEOTIDE SEQUENCE [LARGE SCALE GENOMIC DNA]</scope>
    <source>
        <strain evidence="1 2">SURF-1</strain>
    </source>
</reference>
<gene>
    <name evidence="1" type="ORF">NP603_09280</name>
</gene>
<protein>
    <submittedName>
        <fullName evidence="1">Uncharacterized protein</fullName>
    </submittedName>
</protein>
<dbReference type="Proteomes" id="UP001524569">
    <property type="component" value="Unassembled WGS sequence"/>
</dbReference>
<organism evidence="1 2">
    <name type="scientific">Methylomonas aurea</name>
    <dbReference type="NCBI Taxonomy" id="2952224"/>
    <lineage>
        <taxon>Bacteria</taxon>
        <taxon>Pseudomonadati</taxon>
        <taxon>Pseudomonadota</taxon>
        <taxon>Gammaproteobacteria</taxon>
        <taxon>Methylococcales</taxon>
        <taxon>Methylococcaceae</taxon>
        <taxon>Methylomonas</taxon>
    </lineage>
</organism>
<accession>A0ABT1UGY3</accession>
<evidence type="ECO:0000313" key="2">
    <source>
        <dbReference type="Proteomes" id="UP001524569"/>
    </source>
</evidence>
<proteinExistence type="predicted"/>
<sequence>MKRHIHPFSRFAMALGKAYGSAHAACPDISHQQLSQVLNDSGAAPGGPNGFEPPLCSGAEDTINDLLTGWK</sequence>
<dbReference type="RefSeq" id="WP_256610593.1">
    <property type="nucleotide sequence ID" value="NZ_JANIBM010000008.1"/>
</dbReference>